<proteinExistence type="predicted"/>
<evidence type="ECO:0000313" key="2">
    <source>
        <dbReference type="EMBL" id="MBS1257959.1"/>
    </source>
</evidence>
<dbReference type="EMBL" id="JAANXD010000042">
    <property type="protein sequence ID" value="MBS1257959.1"/>
    <property type="molecule type" value="Genomic_DNA"/>
</dbReference>
<evidence type="ECO:0000313" key="3">
    <source>
        <dbReference type="Proteomes" id="UP000722750"/>
    </source>
</evidence>
<dbReference type="InterPro" id="IPR000157">
    <property type="entry name" value="TIR_dom"/>
</dbReference>
<reference evidence="2" key="1">
    <citation type="journal article" date="2021" name="ISME J.">
        <title>Fine-scale metabolic discontinuity in a stratified prokaryote microbiome of a Red Sea deep halocline.</title>
        <authorList>
            <person name="Michoud G."/>
            <person name="Ngugi D.K."/>
            <person name="Barozzi A."/>
            <person name="Merlino G."/>
            <person name="Calleja M.L."/>
            <person name="Delgado-Huertas A."/>
            <person name="Moran X.A.G."/>
            <person name="Daffonchio D."/>
        </authorList>
    </citation>
    <scope>NUCLEOTIDE SEQUENCE</scope>
    <source>
        <strain evidence="2">SuakinDeep_MAG55_1</strain>
    </source>
</reference>
<dbReference type="Gene3D" id="3.40.50.10140">
    <property type="entry name" value="Toll/interleukin-1 receptor homology (TIR) domain"/>
    <property type="match status" value="1"/>
</dbReference>
<name>A0A941W1M7_9BACT</name>
<dbReference type="Proteomes" id="UP000722750">
    <property type="component" value="Unassembled WGS sequence"/>
</dbReference>
<protein>
    <recommendedName>
        <fullName evidence="1">TIR domain-containing protein</fullName>
    </recommendedName>
</protein>
<dbReference type="GO" id="GO:0007165">
    <property type="term" value="P:signal transduction"/>
    <property type="evidence" value="ECO:0007669"/>
    <property type="project" value="InterPro"/>
</dbReference>
<comment type="caution">
    <text evidence="2">The sequence shown here is derived from an EMBL/GenBank/DDBJ whole genome shotgun (WGS) entry which is preliminary data.</text>
</comment>
<evidence type="ECO:0000259" key="1">
    <source>
        <dbReference type="Pfam" id="PF13676"/>
    </source>
</evidence>
<gene>
    <name evidence="2" type="ORF">MAG551_01012</name>
</gene>
<accession>A0A941W1M7</accession>
<organism evidence="2 3">
    <name type="scientific">Candidatus Scalindua arabica</name>
    <dbReference type="NCBI Taxonomy" id="1127984"/>
    <lineage>
        <taxon>Bacteria</taxon>
        <taxon>Pseudomonadati</taxon>
        <taxon>Planctomycetota</taxon>
        <taxon>Candidatus Brocadiia</taxon>
        <taxon>Candidatus Brocadiales</taxon>
        <taxon>Candidatus Scalinduaceae</taxon>
        <taxon>Candidatus Scalindua</taxon>
    </lineage>
</organism>
<feature type="domain" description="TIR" evidence="1">
    <location>
        <begin position="9"/>
        <end position="70"/>
    </location>
</feature>
<dbReference type="SUPFAM" id="SSF52200">
    <property type="entry name" value="Toll/Interleukin receptor TIR domain"/>
    <property type="match status" value="1"/>
</dbReference>
<dbReference type="InterPro" id="IPR035897">
    <property type="entry name" value="Toll_tir_struct_dom_sf"/>
</dbReference>
<dbReference type="Pfam" id="PF13676">
    <property type="entry name" value="TIR_2"/>
    <property type="match status" value="1"/>
</dbReference>
<sequence length="93" mass="10655">MGKSRDYTIFLSCAAEDTDTTKRLYEGMKERELNVTFDRVDINPKKWEAQVKKAISRSQILVICISKKALVYPSGGNKGFLDTKLNDLYNIVY</sequence>
<dbReference type="AlphaFoldDB" id="A0A941W1M7"/>